<feature type="transmembrane region" description="Helical" evidence="9">
    <location>
        <begin position="44"/>
        <end position="74"/>
    </location>
</feature>
<evidence type="ECO:0000256" key="4">
    <source>
        <dbReference type="ARBA" id="ARBA00022989"/>
    </source>
</evidence>
<evidence type="ECO:0000256" key="3">
    <source>
        <dbReference type="ARBA" id="ARBA00022692"/>
    </source>
</evidence>
<keyword evidence="4 9" id="KW-1133">Transmembrane helix</keyword>
<dbReference type="SUPFAM" id="SSF53649">
    <property type="entry name" value="Alkaline phosphatase-like"/>
    <property type="match status" value="1"/>
</dbReference>
<dbReference type="PANTHER" id="PTHR47371:SF3">
    <property type="entry name" value="PHOSPHOGLYCEROL TRANSFERASE I"/>
    <property type="match status" value="1"/>
</dbReference>
<dbReference type="InterPro" id="IPR017850">
    <property type="entry name" value="Alkaline_phosphatase_core_sf"/>
</dbReference>
<evidence type="ECO:0000256" key="8">
    <source>
        <dbReference type="PIRSR" id="PIRSR005091-3"/>
    </source>
</evidence>
<feature type="transmembrane region" description="Helical" evidence="9">
    <location>
        <begin position="86"/>
        <end position="103"/>
    </location>
</feature>
<dbReference type="RefSeq" id="WP_062147713.1">
    <property type="nucleotide sequence ID" value="NZ_CP012373.2"/>
</dbReference>
<keyword evidence="12" id="KW-1185">Reference proteome</keyword>
<dbReference type="GO" id="GO:0005886">
    <property type="term" value="C:plasma membrane"/>
    <property type="evidence" value="ECO:0007669"/>
    <property type="project" value="UniProtKB-SubCell"/>
</dbReference>
<evidence type="ECO:0000256" key="9">
    <source>
        <dbReference type="SAM" id="Phobius"/>
    </source>
</evidence>
<keyword evidence="7" id="KW-0464">Manganese</keyword>
<evidence type="ECO:0000313" key="12">
    <source>
        <dbReference type="Proteomes" id="UP000234271"/>
    </source>
</evidence>
<evidence type="ECO:0000256" key="7">
    <source>
        <dbReference type="PIRSR" id="PIRSR005091-2"/>
    </source>
</evidence>
<accession>A0A2N9YCD1</accession>
<keyword evidence="2" id="KW-1003">Cell membrane</keyword>
<feature type="binding site" evidence="8">
    <location>
        <position position="495"/>
    </location>
    <ligand>
        <name>Mn(2+)</name>
        <dbReference type="ChEBI" id="CHEBI:29035"/>
    </ligand>
</feature>
<proteinExistence type="predicted"/>
<evidence type="ECO:0000313" key="11">
    <source>
        <dbReference type="EMBL" id="AUI68121.1"/>
    </source>
</evidence>
<keyword evidence="5 9" id="KW-0472">Membrane</keyword>
<keyword evidence="3 9" id="KW-0812">Transmembrane</keyword>
<dbReference type="Pfam" id="PF00884">
    <property type="entry name" value="Sulfatase"/>
    <property type="match status" value="1"/>
</dbReference>
<dbReference type="EMBL" id="CP018889">
    <property type="protein sequence ID" value="AUI68121.1"/>
    <property type="molecule type" value="Genomic_DNA"/>
</dbReference>
<dbReference type="OrthoDB" id="9760224at2"/>
<evidence type="ECO:0000256" key="5">
    <source>
        <dbReference type="ARBA" id="ARBA00023136"/>
    </source>
</evidence>
<dbReference type="Gene3D" id="3.40.720.10">
    <property type="entry name" value="Alkaline Phosphatase, subunit A"/>
    <property type="match status" value="1"/>
</dbReference>
<dbReference type="GO" id="GO:0016740">
    <property type="term" value="F:transferase activity"/>
    <property type="evidence" value="ECO:0007669"/>
    <property type="project" value="UniProtKB-KW"/>
</dbReference>
<feature type="domain" description="Sulfatase N-terminal" evidence="10">
    <location>
        <begin position="279"/>
        <end position="546"/>
    </location>
</feature>
<dbReference type="PANTHER" id="PTHR47371">
    <property type="entry name" value="LIPOTEICHOIC ACID SYNTHASE"/>
    <property type="match status" value="1"/>
</dbReference>
<dbReference type="GO" id="GO:0016787">
    <property type="term" value="F:hydrolase activity"/>
    <property type="evidence" value="ECO:0007669"/>
    <property type="project" value="UniProtKB-KW"/>
</dbReference>
<comment type="subcellular location">
    <subcellularLocation>
        <location evidence="1">Cell membrane</location>
        <topology evidence="1">Multi-pass membrane protein</topology>
    </subcellularLocation>
</comment>
<gene>
    <name evidence="11" type="ORF">BLE401_05025</name>
</gene>
<feature type="transmembrane region" description="Helical" evidence="9">
    <location>
        <begin position="139"/>
        <end position="157"/>
    </location>
</feature>
<organism evidence="11 12">
    <name type="scientific">Beggiatoa leptomitoformis</name>
    <dbReference type="NCBI Taxonomy" id="288004"/>
    <lineage>
        <taxon>Bacteria</taxon>
        <taxon>Pseudomonadati</taxon>
        <taxon>Pseudomonadota</taxon>
        <taxon>Gammaproteobacteria</taxon>
        <taxon>Thiotrichales</taxon>
        <taxon>Thiotrichaceae</taxon>
        <taxon>Beggiatoa</taxon>
    </lineage>
</organism>
<dbReference type="GO" id="GO:0046872">
    <property type="term" value="F:metal ion binding"/>
    <property type="evidence" value="ECO:0007669"/>
    <property type="project" value="UniProtKB-KW"/>
</dbReference>
<feature type="binding site" evidence="8">
    <location>
        <position position="496"/>
    </location>
    <ligand>
        <name>Mn(2+)</name>
        <dbReference type="ChEBI" id="CHEBI:29035"/>
    </ligand>
</feature>
<feature type="binding site" evidence="7">
    <location>
        <position position="442"/>
    </location>
    <ligand>
        <name>substrate</name>
    </ligand>
</feature>
<dbReference type="InterPro" id="IPR012160">
    <property type="entry name" value="LtaS-like"/>
</dbReference>
<name>A0A2N9YCD1_9GAMM</name>
<keyword evidence="7" id="KW-0479">Metal-binding</keyword>
<dbReference type="AlphaFoldDB" id="A0A2N9YCD1"/>
<feature type="transmembrane region" description="Helical" evidence="9">
    <location>
        <begin position="177"/>
        <end position="195"/>
    </location>
</feature>
<reference evidence="12" key="1">
    <citation type="submission" date="2016-12" db="EMBL/GenBank/DDBJ databases">
        <title>Complete Genome Sequence of Beggiatoa leptomitiformis D-401.</title>
        <authorList>
            <person name="Fomenkov A."/>
            <person name="Vincze T."/>
            <person name="Grabovich M."/>
            <person name="Anton B.P."/>
            <person name="Dubinina G."/>
            <person name="Orlova M."/>
            <person name="Belousova E."/>
            <person name="Roberts R.J."/>
        </authorList>
    </citation>
    <scope>NUCLEOTIDE SEQUENCE [LARGE SCALE GENOMIC DNA]</scope>
    <source>
        <strain evidence="12">D-401</strain>
    </source>
</reference>
<dbReference type="Proteomes" id="UP000234271">
    <property type="component" value="Chromosome"/>
</dbReference>
<feature type="transmembrane region" description="Helical" evidence="9">
    <location>
        <begin position="12"/>
        <end position="32"/>
    </location>
</feature>
<sequence length="637" mass="72131">MRNLFNSRYNFIPFLIVIYLILSTLLRVTLWVKFGTDADVTPYALPLILLAGLVNDGVVLTYLLLPLSLFLLVIPNRWFQGKSGKILSLILLFLYAYSFVYLVEAEFFFFEEFNARFNLVAVDYLIYPHEVFINIWESYPVPAVLAFNFLLVLALLYAGWQKLSPFLAQKVTVKQRFAFLGLHLSCIGVFAYSVSTNSLAFSENRVANEITVNGVSSFFQALSTNELDYHLYYRTGDTTALFDTLTNSLKVGGGEFTHLAERHIDRHFPANPQGLGKLNVVVVVEESFGSEFVSCLGDDRKLTPYFDQLAQQGMLFNHAYATGTRTVRGLEAITLSFPPIPSESVLKRPNNEDMPNWGTVMQAQGYQSSFLYGGYGYFDNMNYFYSHNGFAVQDRSDMPPPHFANIWGVSDEDLFNHALNYYDQQTAKKQPFFSIIMTTSNHKPFTFPEGIPQIPATGGGRDAGIRYADYALGKFIEAARQKEWFNQTVFIVVADHGARVYGKADIPLRTYQIPLLIFAPNHIQPTVVERPIGQMDIAPTVLGLLGLEYEAPFFGQNVFNLPPEQPSILLFNHNHAVALKQGDILSLLDLNGKTNQVTYDATHERFTPLQQVDKNQLDLTTAYYQLAVEQFQHHQKH</sequence>
<dbReference type="PIRSF" id="PIRSF005091">
    <property type="entry name" value="Mmb_sulf_HI1246"/>
    <property type="match status" value="1"/>
</dbReference>
<feature type="binding site" evidence="8">
    <location>
        <position position="286"/>
    </location>
    <ligand>
        <name>Mn(2+)</name>
        <dbReference type="ChEBI" id="CHEBI:29035"/>
    </ligand>
</feature>
<protein>
    <submittedName>
        <fullName evidence="11">Sulfatase-like hydrolase/transferase</fullName>
    </submittedName>
</protein>
<keyword evidence="11" id="KW-0378">Hydrolase</keyword>
<dbReference type="InterPro" id="IPR050448">
    <property type="entry name" value="OpgB/LTA_synthase_biosynth"/>
</dbReference>
<feature type="binding site" evidence="8">
    <location>
        <position position="326"/>
    </location>
    <ligand>
        <name>Mn(2+)</name>
        <dbReference type="ChEBI" id="CHEBI:29035"/>
    </ligand>
</feature>
<feature type="active site" evidence="6">
    <location>
        <position position="326"/>
    </location>
</feature>
<evidence type="ECO:0000256" key="1">
    <source>
        <dbReference type="ARBA" id="ARBA00004651"/>
    </source>
</evidence>
<dbReference type="InterPro" id="IPR000917">
    <property type="entry name" value="Sulfatase_N"/>
</dbReference>
<evidence type="ECO:0000259" key="10">
    <source>
        <dbReference type="Pfam" id="PF00884"/>
    </source>
</evidence>
<evidence type="ECO:0000256" key="6">
    <source>
        <dbReference type="PIRSR" id="PIRSR005091-1"/>
    </source>
</evidence>
<dbReference type="Gene3D" id="3.30.1120.80">
    <property type="match status" value="1"/>
</dbReference>
<evidence type="ECO:0000256" key="2">
    <source>
        <dbReference type="ARBA" id="ARBA00022475"/>
    </source>
</evidence>
<keyword evidence="11" id="KW-0808">Transferase</keyword>
<dbReference type="CDD" id="cd16015">
    <property type="entry name" value="LTA_synthase"/>
    <property type="match status" value="1"/>
</dbReference>